<proteinExistence type="predicted"/>
<dbReference type="AlphaFoldDB" id="A0A8R1HUV0"/>
<evidence type="ECO:0000313" key="3">
    <source>
        <dbReference type="Proteomes" id="UP000005237"/>
    </source>
</evidence>
<accession>A0A8R1HUV0</accession>
<reference evidence="2" key="2">
    <citation type="submission" date="2022-06" db="UniProtKB">
        <authorList>
            <consortium name="EnsemblMetazoa"/>
        </authorList>
    </citation>
    <scope>IDENTIFICATION</scope>
    <source>
        <strain evidence="2">DF5081</strain>
    </source>
</reference>
<evidence type="ECO:0000313" key="2">
    <source>
        <dbReference type="EnsemblMetazoa" id="CJA11630b.1"/>
    </source>
</evidence>
<name>A0A8R1HUV0_CAEJA</name>
<dbReference type="GO" id="GO:0005869">
    <property type="term" value="C:dynactin complex"/>
    <property type="evidence" value="ECO:0007669"/>
    <property type="project" value="EnsemblMetazoa"/>
</dbReference>
<keyword evidence="1" id="KW-0175">Coiled coil</keyword>
<sequence>MEALKSDAYAAIFYLFSPKKMDLEAVEKRISAIEEVLGVDDLTNKKSIPSQIEVLQKKLRDDCKANLLMSIPREKLELLSKIATETSGPYGSLTGKVESIKFAESLINERADRLKQFEEALEPCLDAELFGKIAALQPELDREIEKYEQALDEWQRMYSEFTTLVQERSVINQKITEKVLELQQKVDAKAK</sequence>
<feature type="coiled-coil region" evidence="1">
    <location>
        <begin position="137"/>
        <end position="164"/>
    </location>
</feature>
<evidence type="ECO:0000256" key="1">
    <source>
        <dbReference type="SAM" id="Coils"/>
    </source>
</evidence>
<organism evidence="2 3">
    <name type="scientific">Caenorhabditis japonica</name>
    <dbReference type="NCBI Taxonomy" id="281687"/>
    <lineage>
        <taxon>Eukaryota</taxon>
        <taxon>Metazoa</taxon>
        <taxon>Ecdysozoa</taxon>
        <taxon>Nematoda</taxon>
        <taxon>Chromadorea</taxon>
        <taxon>Rhabditida</taxon>
        <taxon>Rhabditina</taxon>
        <taxon>Rhabditomorpha</taxon>
        <taxon>Rhabditoidea</taxon>
        <taxon>Rhabditidae</taxon>
        <taxon>Peloderinae</taxon>
        <taxon>Caenorhabditis</taxon>
    </lineage>
</organism>
<reference evidence="3" key="1">
    <citation type="submission" date="2010-08" db="EMBL/GenBank/DDBJ databases">
        <authorList>
            <consortium name="Caenorhabditis japonica Sequencing Consortium"/>
            <person name="Wilson R.K."/>
        </authorList>
    </citation>
    <scope>NUCLEOTIDE SEQUENCE [LARGE SCALE GENOMIC DNA]</scope>
    <source>
        <strain evidence="3">DF5081</strain>
    </source>
</reference>
<dbReference type="EnsemblMetazoa" id="CJA11630b.1">
    <property type="protein sequence ID" value="CJA11630b.1"/>
    <property type="gene ID" value="WBGene00130834"/>
</dbReference>
<dbReference type="Proteomes" id="UP000005237">
    <property type="component" value="Unassembled WGS sequence"/>
</dbReference>
<keyword evidence="3" id="KW-1185">Reference proteome</keyword>
<protein>
    <submittedName>
        <fullName evidence="2">Uncharacterized protein</fullName>
    </submittedName>
</protein>